<sequence length="194" mass="21582">METDRRATDTEGAAPLTDEDLVLDDADAGEDWQESWTVQYSRSEELLLATAVAAATGVVGNFAYDVLKSLASHVLVGRRVRAAAAPDLLHGRRATDDERDEFDLLARLAVVRQCRRVSLPVPRLGELRVYNWSRAREGTDHWQQASVRSLRDDSLHAAVWIPEVGWERESAILVTVWQAAPEPVIEAVVVDDLD</sequence>
<dbReference type="RefSeq" id="WP_203871638.1">
    <property type="nucleotide sequence ID" value="NZ_BONW01000064.1"/>
</dbReference>
<gene>
    <name evidence="2" type="ORF">Pen02_83090</name>
</gene>
<organism evidence="2 3">
    <name type="scientific">Plantactinospora endophytica</name>
    <dbReference type="NCBI Taxonomy" id="673535"/>
    <lineage>
        <taxon>Bacteria</taxon>
        <taxon>Bacillati</taxon>
        <taxon>Actinomycetota</taxon>
        <taxon>Actinomycetes</taxon>
        <taxon>Micromonosporales</taxon>
        <taxon>Micromonosporaceae</taxon>
        <taxon>Plantactinospora</taxon>
    </lineage>
</organism>
<evidence type="ECO:0000313" key="2">
    <source>
        <dbReference type="EMBL" id="GIG93373.1"/>
    </source>
</evidence>
<feature type="region of interest" description="Disordered" evidence="1">
    <location>
        <begin position="1"/>
        <end position="20"/>
    </location>
</feature>
<evidence type="ECO:0000256" key="1">
    <source>
        <dbReference type="SAM" id="MobiDB-lite"/>
    </source>
</evidence>
<reference evidence="2 3" key="1">
    <citation type="submission" date="2021-01" db="EMBL/GenBank/DDBJ databases">
        <title>Whole genome shotgun sequence of Plantactinospora endophytica NBRC 110450.</title>
        <authorList>
            <person name="Komaki H."/>
            <person name="Tamura T."/>
        </authorList>
    </citation>
    <scope>NUCLEOTIDE SEQUENCE [LARGE SCALE GENOMIC DNA]</scope>
    <source>
        <strain evidence="2 3">NBRC 110450</strain>
    </source>
</reference>
<name>A0ABQ4EF70_9ACTN</name>
<protein>
    <submittedName>
        <fullName evidence="2">Uncharacterized protein</fullName>
    </submittedName>
</protein>
<dbReference type="EMBL" id="BONW01000064">
    <property type="protein sequence ID" value="GIG93373.1"/>
    <property type="molecule type" value="Genomic_DNA"/>
</dbReference>
<comment type="caution">
    <text evidence="2">The sequence shown here is derived from an EMBL/GenBank/DDBJ whole genome shotgun (WGS) entry which is preliminary data.</text>
</comment>
<keyword evidence="3" id="KW-1185">Reference proteome</keyword>
<evidence type="ECO:0000313" key="3">
    <source>
        <dbReference type="Proteomes" id="UP000646749"/>
    </source>
</evidence>
<proteinExistence type="predicted"/>
<accession>A0ABQ4EF70</accession>
<dbReference type="Proteomes" id="UP000646749">
    <property type="component" value="Unassembled WGS sequence"/>
</dbReference>